<accession>A0A9D4YZC3</accession>
<sequence>MESRGVGKVLVLAGLALLLATGYQTITYREHLRLTQQQFDGLPLTLLAQLLTAVAVCALGGLNVSGTLRPIRVSDVPKTVVARPQRTDFVVFNHRGGLLANLPQLQQLPMVPEIR</sequence>
<dbReference type="GO" id="GO:0005886">
    <property type="term" value="C:plasma membrane"/>
    <property type="evidence" value="ECO:0007669"/>
    <property type="project" value="TreeGrafter"/>
</dbReference>
<evidence type="ECO:0000256" key="1">
    <source>
        <dbReference type="ARBA" id="ARBA00004370"/>
    </source>
</evidence>
<gene>
    <name evidence="4" type="ORF">D9Q98_002971</name>
</gene>
<proteinExistence type="predicted"/>
<evidence type="ECO:0008006" key="6">
    <source>
        <dbReference type="Google" id="ProtNLM"/>
    </source>
</evidence>
<keyword evidence="3" id="KW-1133">Transmembrane helix</keyword>
<dbReference type="GO" id="GO:0022890">
    <property type="term" value="F:inorganic cation transmembrane transporter activity"/>
    <property type="evidence" value="ECO:0007669"/>
    <property type="project" value="TreeGrafter"/>
</dbReference>
<dbReference type="GO" id="GO:0072546">
    <property type="term" value="C:EMC complex"/>
    <property type="evidence" value="ECO:0007669"/>
    <property type="project" value="TreeGrafter"/>
</dbReference>
<keyword evidence="2 3" id="KW-0472">Membrane</keyword>
<comment type="caution">
    <text evidence="4">The sequence shown here is derived from an EMBL/GenBank/DDBJ whole genome shotgun (WGS) entry which is preliminary data.</text>
</comment>
<organism evidence="4 5">
    <name type="scientific">Chlorella vulgaris</name>
    <name type="common">Green alga</name>
    <dbReference type="NCBI Taxonomy" id="3077"/>
    <lineage>
        <taxon>Eukaryota</taxon>
        <taxon>Viridiplantae</taxon>
        <taxon>Chlorophyta</taxon>
        <taxon>core chlorophytes</taxon>
        <taxon>Trebouxiophyceae</taxon>
        <taxon>Chlorellales</taxon>
        <taxon>Chlorellaceae</taxon>
        <taxon>Chlorella clade</taxon>
        <taxon>Chlorella</taxon>
    </lineage>
</organism>
<dbReference type="Proteomes" id="UP001055712">
    <property type="component" value="Unassembled WGS sequence"/>
</dbReference>
<reference evidence="4" key="2">
    <citation type="submission" date="2020-11" db="EMBL/GenBank/DDBJ databases">
        <authorList>
            <person name="Cecchin M."/>
            <person name="Marcolungo L."/>
            <person name="Rossato M."/>
            <person name="Girolomoni L."/>
            <person name="Cosentino E."/>
            <person name="Cuine S."/>
            <person name="Li-Beisson Y."/>
            <person name="Delledonne M."/>
            <person name="Ballottari M."/>
        </authorList>
    </citation>
    <scope>NUCLEOTIDE SEQUENCE</scope>
    <source>
        <strain evidence="4">211/11P</strain>
        <tissue evidence="4">Whole cell</tissue>
    </source>
</reference>
<dbReference type="PANTHER" id="PTHR21181:SF7">
    <property type="entry name" value="ER MEMBRANE PROTEIN COMPLEX SUBUNIT 5"/>
    <property type="match status" value="1"/>
</dbReference>
<evidence type="ECO:0000256" key="3">
    <source>
        <dbReference type="SAM" id="Phobius"/>
    </source>
</evidence>
<keyword evidence="3" id="KW-0812">Transmembrane</keyword>
<dbReference type="AlphaFoldDB" id="A0A9D4YZC3"/>
<reference evidence="4" key="1">
    <citation type="journal article" date="2019" name="Plant J.">
        <title>Chlorella vulgaris genome assembly and annotation reveals the molecular basis for metabolic acclimation to high light conditions.</title>
        <authorList>
            <person name="Cecchin M."/>
            <person name="Marcolungo L."/>
            <person name="Rossato M."/>
            <person name="Girolomoni L."/>
            <person name="Cosentino E."/>
            <person name="Cuine S."/>
            <person name="Li-Beisson Y."/>
            <person name="Delledonne M."/>
            <person name="Ballottari M."/>
        </authorList>
    </citation>
    <scope>NUCLEOTIDE SEQUENCE</scope>
    <source>
        <strain evidence="4">211/11P</strain>
    </source>
</reference>
<dbReference type="PANTHER" id="PTHR21181">
    <property type="match status" value="1"/>
</dbReference>
<evidence type="ECO:0000313" key="5">
    <source>
        <dbReference type="Proteomes" id="UP001055712"/>
    </source>
</evidence>
<feature type="transmembrane region" description="Helical" evidence="3">
    <location>
        <begin position="46"/>
        <end position="64"/>
    </location>
</feature>
<dbReference type="OrthoDB" id="44756at2759"/>
<protein>
    <recommendedName>
        <fullName evidence="6">Membrane magnesium transporter</fullName>
    </recommendedName>
</protein>
<dbReference type="GO" id="GO:0005794">
    <property type="term" value="C:Golgi apparatus"/>
    <property type="evidence" value="ECO:0007669"/>
    <property type="project" value="TreeGrafter"/>
</dbReference>
<evidence type="ECO:0000256" key="2">
    <source>
        <dbReference type="ARBA" id="ARBA00023136"/>
    </source>
</evidence>
<dbReference type="EMBL" id="SIDB01000003">
    <property type="protein sequence ID" value="KAI3434917.1"/>
    <property type="molecule type" value="Genomic_DNA"/>
</dbReference>
<keyword evidence="5" id="KW-1185">Reference proteome</keyword>
<dbReference type="GO" id="GO:0005769">
    <property type="term" value="C:early endosome"/>
    <property type="evidence" value="ECO:0007669"/>
    <property type="project" value="TreeGrafter"/>
</dbReference>
<comment type="subcellular location">
    <subcellularLocation>
        <location evidence="1">Membrane</location>
    </subcellularLocation>
</comment>
<evidence type="ECO:0000313" key="4">
    <source>
        <dbReference type="EMBL" id="KAI3434917.1"/>
    </source>
</evidence>
<name>A0A9D4YZC3_CHLVU</name>